<dbReference type="SUPFAM" id="SSF55031">
    <property type="entry name" value="Bacterial exopeptidase dimerisation domain"/>
    <property type="match status" value="1"/>
</dbReference>
<name>A0A4Z0V4W0_9BACT</name>
<dbReference type="Gene3D" id="3.40.630.10">
    <property type="entry name" value="Zn peptidases"/>
    <property type="match status" value="1"/>
</dbReference>
<sequence>MTVVDRFLQYVKFDTQSDEETNMTPSTPGQMIFAQHLENELRTMGLKDISLDENGYLMATLPGNIDKEVPTVGFIAHLDTSPDMSGRHVTPRIVQSYDGGDITLNPTENIVLSPRQFPELLDYKGEDLIVTDGNTLLGADDKAGIAEIITAVDYLKSHPEIKHGDIRIAFNPDEEIGLGAHKFDVQLFGADWAYTMDGGAIGELEYENFNAAVAKVTFKGCNVHPGYAKHKMLNSIRVANQFVIMLPRWETPEHTEGYEGFYHLVSFDGSVEQTVLTYIIRDHDRDRFERRKKELEHLTRKINNEFPGCASIEIKDQYFNMREKIEPVMHIIDIATEAMKEADVTPKVQPIRGGTDGAQLSFKGLPCPNIFAGGLNFHGRYEFIPIPSMEKATKVIVEIARLVAEKS</sequence>
<comment type="subcellular location">
    <subcellularLocation>
        <location evidence="7">Cytoplasm</location>
    </subcellularLocation>
</comment>
<keyword evidence="5 7" id="KW-0862">Zinc</keyword>
<comment type="cofactor">
    <cofactor evidence="7 9">
        <name>Zn(2+)</name>
        <dbReference type="ChEBI" id="CHEBI:29105"/>
    </cofactor>
    <text evidence="7 9">Binds 2 Zn(2+) ions per subunit.</text>
</comment>
<feature type="binding site" evidence="7 9">
    <location>
        <position position="140"/>
    </location>
    <ligand>
        <name>Zn(2+)</name>
        <dbReference type="ChEBI" id="CHEBI:29105"/>
        <label>1</label>
    </ligand>
</feature>
<protein>
    <recommendedName>
        <fullName evidence="7">Peptidase T</fullName>
        <ecNumber evidence="7">3.4.11.4</ecNumber>
    </recommendedName>
    <alternativeName>
        <fullName evidence="7">Aminotripeptidase</fullName>
        <shortName evidence="7">Tripeptidase</shortName>
    </alternativeName>
    <alternativeName>
        <fullName evidence="7">Tripeptide aminopeptidase</fullName>
    </alternativeName>
</protein>
<dbReference type="GO" id="GO:0008237">
    <property type="term" value="F:metallopeptidase activity"/>
    <property type="evidence" value="ECO:0007669"/>
    <property type="project" value="UniProtKB-KW"/>
</dbReference>
<organism evidence="11 12">
    <name type="scientific">Duncaniella freteri</name>
    <dbReference type="NCBI Taxonomy" id="2530391"/>
    <lineage>
        <taxon>Bacteria</taxon>
        <taxon>Pseudomonadati</taxon>
        <taxon>Bacteroidota</taxon>
        <taxon>Bacteroidia</taxon>
        <taxon>Bacteroidales</taxon>
        <taxon>Muribaculaceae</taxon>
        <taxon>Duncaniella</taxon>
    </lineage>
</organism>
<comment type="caution">
    <text evidence="11">The sequence shown here is derived from an EMBL/GenBank/DDBJ whole genome shotgun (WGS) entry which is preliminary data.</text>
</comment>
<dbReference type="PANTHER" id="PTHR42994">
    <property type="entry name" value="PEPTIDASE T"/>
    <property type="match status" value="1"/>
</dbReference>
<dbReference type="SUPFAM" id="SSF53187">
    <property type="entry name" value="Zn-dependent exopeptidases"/>
    <property type="match status" value="1"/>
</dbReference>
<dbReference type="NCBIfam" id="NF009920">
    <property type="entry name" value="PRK13381.1"/>
    <property type="match status" value="1"/>
</dbReference>
<evidence type="ECO:0000313" key="12">
    <source>
        <dbReference type="Proteomes" id="UP000297635"/>
    </source>
</evidence>
<keyword evidence="6 7" id="KW-0482">Metalloprotease</keyword>
<evidence type="ECO:0000256" key="5">
    <source>
        <dbReference type="ARBA" id="ARBA00022833"/>
    </source>
</evidence>
<dbReference type="CDD" id="cd03892">
    <property type="entry name" value="M20_peptT"/>
    <property type="match status" value="1"/>
</dbReference>
<feature type="binding site" evidence="7 9">
    <location>
        <position position="378"/>
    </location>
    <ligand>
        <name>Zn(2+)</name>
        <dbReference type="ChEBI" id="CHEBI:29105"/>
        <label>2</label>
    </ligand>
</feature>
<keyword evidence="7" id="KW-0963">Cytoplasm</keyword>
<dbReference type="InterPro" id="IPR036264">
    <property type="entry name" value="Bact_exopeptidase_dim_dom"/>
</dbReference>
<dbReference type="AlphaFoldDB" id="A0A4Z0V4W0"/>
<dbReference type="InterPro" id="IPR002933">
    <property type="entry name" value="Peptidase_M20"/>
</dbReference>
<dbReference type="EC" id="3.4.11.4" evidence="7"/>
<evidence type="ECO:0000256" key="3">
    <source>
        <dbReference type="ARBA" id="ARBA00022723"/>
    </source>
</evidence>
<evidence type="ECO:0000256" key="7">
    <source>
        <dbReference type="HAMAP-Rule" id="MF_00550"/>
    </source>
</evidence>
<feature type="domain" description="Peptidase M20 dimerisation" evidence="10">
    <location>
        <begin position="206"/>
        <end position="303"/>
    </location>
</feature>
<reference evidence="11 12" key="1">
    <citation type="submission" date="2019-02" db="EMBL/GenBank/DDBJ databases">
        <title>Isolation and identification of novel species under the genus Muribaculum.</title>
        <authorList>
            <person name="Miyake S."/>
            <person name="Ding Y."/>
            <person name="Low A."/>
            <person name="Soh M."/>
            <person name="Seedorf H."/>
        </authorList>
    </citation>
    <scope>NUCLEOTIDE SEQUENCE [LARGE SCALE GENOMIC DNA]</scope>
    <source>
        <strain evidence="11 12">TLL-A3</strain>
    </source>
</reference>
<dbReference type="GO" id="GO:0045148">
    <property type="term" value="F:tripeptide aminopeptidase activity"/>
    <property type="evidence" value="ECO:0007669"/>
    <property type="project" value="UniProtKB-UniRule"/>
</dbReference>
<dbReference type="InterPro" id="IPR010161">
    <property type="entry name" value="Peptidase_M20B"/>
</dbReference>
<dbReference type="PROSITE" id="PS00758">
    <property type="entry name" value="ARGE_DAPE_CPG2_1"/>
    <property type="match status" value="1"/>
</dbReference>
<dbReference type="GO" id="GO:0005829">
    <property type="term" value="C:cytosol"/>
    <property type="evidence" value="ECO:0007669"/>
    <property type="project" value="TreeGrafter"/>
</dbReference>
<accession>A0A4Z0V4W0</accession>
<dbReference type="RefSeq" id="WP_135472232.1">
    <property type="nucleotide sequence ID" value="NZ_CASCVZ010000042.1"/>
</dbReference>
<feature type="active site" description="Proton acceptor" evidence="7 8">
    <location>
        <position position="174"/>
    </location>
</feature>
<dbReference type="Proteomes" id="UP000297635">
    <property type="component" value="Unassembled WGS sequence"/>
</dbReference>
<evidence type="ECO:0000256" key="4">
    <source>
        <dbReference type="ARBA" id="ARBA00022801"/>
    </source>
</evidence>
<comment type="function">
    <text evidence="7">Cleaves the N-terminal amino acid of tripeptides.</text>
</comment>
<evidence type="ECO:0000256" key="8">
    <source>
        <dbReference type="PIRSR" id="PIRSR037215-1"/>
    </source>
</evidence>
<feature type="active site" evidence="7 8">
    <location>
        <position position="79"/>
    </location>
</feature>
<keyword evidence="3 7" id="KW-0479">Metal-binding</keyword>
<feature type="binding site" evidence="7 9">
    <location>
        <position position="175"/>
    </location>
    <ligand>
        <name>Zn(2+)</name>
        <dbReference type="ChEBI" id="CHEBI:29105"/>
        <label>2</label>
    </ligand>
</feature>
<dbReference type="EMBL" id="SJSA01000002">
    <property type="protein sequence ID" value="TGG36495.1"/>
    <property type="molecule type" value="Genomic_DNA"/>
</dbReference>
<dbReference type="Pfam" id="PF01546">
    <property type="entry name" value="Peptidase_M20"/>
    <property type="match status" value="1"/>
</dbReference>
<dbReference type="Pfam" id="PF07687">
    <property type="entry name" value="M20_dimer"/>
    <property type="match status" value="1"/>
</dbReference>
<dbReference type="PANTHER" id="PTHR42994:SF1">
    <property type="entry name" value="PEPTIDASE T"/>
    <property type="match status" value="1"/>
</dbReference>
<keyword evidence="2 7" id="KW-0645">Protease</keyword>
<keyword evidence="4 7" id="KW-0378">Hydrolase</keyword>
<feature type="binding site" evidence="7 9">
    <location>
        <position position="77"/>
    </location>
    <ligand>
        <name>Zn(2+)</name>
        <dbReference type="ChEBI" id="CHEBI:29105"/>
        <label>1</label>
    </ligand>
</feature>
<dbReference type="InterPro" id="IPR001261">
    <property type="entry name" value="ArgE/DapE_CS"/>
</dbReference>
<feature type="binding site" evidence="7 9">
    <location>
        <position position="197"/>
    </location>
    <ligand>
        <name>Zn(2+)</name>
        <dbReference type="ChEBI" id="CHEBI:29105"/>
        <label>1</label>
    </ligand>
</feature>
<feature type="binding site" evidence="7 9">
    <location>
        <position position="140"/>
    </location>
    <ligand>
        <name>Zn(2+)</name>
        <dbReference type="ChEBI" id="CHEBI:29105"/>
        <label>2</label>
    </ligand>
</feature>
<dbReference type="GO" id="GO:0008270">
    <property type="term" value="F:zinc ion binding"/>
    <property type="evidence" value="ECO:0007669"/>
    <property type="project" value="UniProtKB-UniRule"/>
</dbReference>
<dbReference type="HAMAP" id="MF_00550">
    <property type="entry name" value="Aminopeptidase_M20"/>
    <property type="match status" value="1"/>
</dbReference>
<evidence type="ECO:0000256" key="1">
    <source>
        <dbReference type="ARBA" id="ARBA00009692"/>
    </source>
</evidence>
<evidence type="ECO:0000313" key="11">
    <source>
        <dbReference type="EMBL" id="TGG36495.1"/>
    </source>
</evidence>
<dbReference type="InterPro" id="IPR011650">
    <property type="entry name" value="Peptidase_M20_dimer"/>
</dbReference>
<keyword evidence="7 11" id="KW-0031">Aminopeptidase</keyword>
<dbReference type="GeneID" id="82150441"/>
<evidence type="ECO:0000256" key="2">
    <source>
        <dbReference type="ARBA" id="ARBA00022670"/>
    </source>
</evidence>
<dbReference type="GO" id="GO:0006508">
    <property type="term" value="P:proteolysis"/>
    <property type="evidence" value="ECO:0007669"/>
    <property type="project" value="UniProtKB-UniRule"/>
</dbReference>
<dbReference type="NCBIfam" id="TIGR01882">
    <property type="entry name" value="peptidase-T"/>
    <property type="match status" value="1"/>
</dbReference>
<comment type="similarity">
    <text evidence="1 7">Belongs to the peptidase M20B family.</text>
</comment>
<comment type="catalytic activity">
    <reaction evidence="7">
        <text>Release of the N-terminal residue from a tripeptide.</text>
        <dbReference type="EC" id="3.4.11.4"/>
    </reaction>
</comment>
<dbReference type="PROSITE" id="PS00759">
    <property type="entry name" value="ARGE_DAPE_CPG2_2"/>
    <property type="match status" value="1"/>
</dbReference>
<evidence type="ECO:0000256" key="6">
    <source>
        <dbReference type="ARBA" id="ARBA00023049"/>
    </source>
</evidence>
<gene>
    <name evidence="7 11" type="primary">pepT</name>
    <name evidence="11" type="ORF">EZ315_11630</name>
</gene>
<evidence type="ECO:0000259" key="10">
    <source>
        <dbReference type="Pfam" id="PF07687"/>
    </source>
</evidence>
<keyword evidence="12" id="KW-1185">Reference proteome</keyword>
<proteinExistence type="inferred from homology"/>
<dbReference type="GO" id="GO:0043171">
    <property type="term" value="P:peptide catabolic process"/>
    <property type="evidence" value="ECO:0007669"/>
    <property type="project" value="UniProtKB-UniRule"/>
</dbReference>
<dbReference type="Gene3D" id="3.30.70.360">
    <property type="match status" value="1"/>
</dbReference>
<dbReference type="PIRSF" id="PIRSF037215">
    <property type="entry name" value="Peptidase_M20B"/>
    <property type="match status" value="1"/>
</dbReference>
<dbReference type="NCBIfam" id="NF003976">
    <property type="entry name" value="PRK05469.1"/>
    <property type="match status" value="1"/>
</dbReference>
<evidence type="ECO:0000256" key="9">
    <source>
        <dbReference type="PIRSR" id="PIRSR037215-2"/>
    </source>
</evidence>